<dbReference type="RefSeq" id="WP_013867123.1">
    <property type="nucleotide sequence ID" value="NC_015636.1"/>
</dbReference>
<dbReference type="NCBIfam" id="TIGR01213">
    <property type="entry name" value="pseudo_Pus10arc"/>
    <property type="match status" value="1"/>
</dbReference>
<comment type="function">
    <text evidence="7 8">Responsible for synthesis of pseudouridine from uracil-54 and uracil-55 in the psi GC loop of transfer RNAs.</text>
</comment>
<feature type="binding site" evidence="8">
    <location>
        <position position="433"/>
    </location>
    <ligand>
        <name>substrate</name>
    </ligand>
</feature>
<comment type="catalytic activity">
    <reaction evidence="6 8">
        <text>uridine(54) in tRNA = pseudouridine(54) in tRNA</text>
        <dbReference type="Rhea" id="RHEA:57876"/>
        <dbReference type="Rhea" id="RHEA-COMP:10193"/>
        <dbReference type="Rhea" id="RHEA-COMP:14141"/>
        <dbReference type="ChEBI" id="CHEBI:65314"/>
        <dbReference type="ChEBI" id="CHEBI:65315"/>
    </reaction>
</comment>
<proteinExistence type="inferred from homology"/>
<dbReference type="InterPro" id="IPR039894">
    <property type="entry name" value="Pus10-like"/>
</dbReference>
<dbReference type="AlphaFoldDB" id="F8AN25"/>
<dbReference type="GO" id="GO:0000049">
    <property type="term" value="F:tRNA binding"/>
    <property type="evidence" value="ECO:0007669"/>
    <property type="project" value="InterPro"/>
</dbReference>
<dbReference type="FunFam" id="3.30.70.3190:FF:000001">
    <property type="entry name" value="tRNA pseudouridine synthase Pus10"/>
    <property type="match status" value="1"/>
</dbReference>
<feature type="domain" description="Pus10-like C-terminal" evidence="10">
    <location>
        <begin position="230"/>
        <end position="467"/>
    </location>
</feature>
<dbReference type="InterPro" id="IPR020103">
    <property type="entry name" value="PsdUridine_synth_cat_dom_sf"/>
</dbReference>
<gene>
    <name evidence="8" type="primary">pus10</name>
    <name evidence="12" type="ordered locus">Metok_0969</name>
</gene>
<evidence type="ECO:0000313" key="12">
    <source>
        <dbReference type="EMBL" id="AEH06939.1"/>
    </source>
</evidence>
<dbReference type="KEGG" id="mok:Metok_0969"/>
<dbReference type="Pfam" id="PF22023">
    <property type="entry name" value="Pus10_THUMP_arc"/>
    <property type="match status" value="1"/>
</dbReference>
<evidence type="ECO:0000256" key="6">
    <source>
        <dbReference type="ARBA" id="ARBA00050950"/>
    </source>
</evidence>
<dbReference type="Pfam" id="PF21238">
    <property type="entry name" value="Pus10_C"/>
    <property type="match status" value="1"/>
</dbReference>
<evidence type="ECO:0000256" key="9">
    <source>
        <dbReference type="SAM" id="Coils"/>
    </source>
</evidence>
<dbReference type="STRING" id="647113.Metok_0969"/>
<evidence type="ECO:0000313" key="13">
    <source>
        <dbReference type="Proteomes" id="UP000009296"/>
    </source>
</evidence>
<dbReference type="Gene3D" id="3.30.70.3190">
    <property type="match status" value="1"/>
</dbReference>
<dbReference type="EC" id="5.4.99.25" evidence="8"/>
<dbReference type="eggNOG" id="arCOG01015">
    <property type="taxonomic scope" value="Archaea"/>
</dbReference>
<keyword evidence="3 8" id="KW-0819">tRNA processing</keyword>
<evidence type="ECO:0000256" key="7">
    <source>
        <dbReference type="ARBA" id="ARBA00058132"/>
    </source>
</evidence>
<dbReference type="EMBL" id="CP002792">
    <property type="protein sequence ID" value="AEH06939.1"/>
    <property type="molecule type" value="Genomic_DNA"/>
</dbReference>
<dbReference type="GO" id="GO:0031119">
    <property type="term" value="P:tRNA pseudouridine synthesis"/>
    <property type="evidence" value="ECO:0007669"/>
    <property type="project" value="UniProtKB-UniRule"/>
</dbReference>
<dbReference type="HOGENOM" id="CLU_028780_2_0_2"/>
<dbReference type="FunFam" id="3.30.70.2510:FF:000001">
    <property type="entry name" value="tRNA pseudouridine synthase Pus10"/>
    <property type="match status" value="1"/>
</dbReference>
<evidence type="ECO:0000259" key="11">
    <source>
        <dbReference type="Pfam" id="PF22023"/>
    </source>
</evidence>
<dbReference type="InterPro" id="IPR048741">
    <property type="entry name" value="Pus10-like_C"/>
</dbReference>
<dbReference type="GeneID" id="10773121"/>
<reference evidence="12" key="1">
    <citation type="submission" date="2011-05" db="EMBL/GenBank/DDBJ databases">
        <title>Complete sequence of chromosome of Methanothermococcus okinawensis IH1.</title>
        <authorList>
            <consortium name="US DOE Joint Genome Institute"/>
            <person name="Lucas S."/>
            <person name="Han J."/>
            <person name="Lapidus A."/>
            <person name="Cheng J.-F."/>
            <person name="Goodwin L."/>
            <person name="Pitluck S."/>
            <person name="Peters L."/>
            <person name="Mikhailova N."/>
            <person name="Held B."/>
            <person name="Han C."/>
            <person name="Tapia R."/>
            <person name="Land M."/>
            <person name="Hauser L."/>
            <person name="Kyrpides N."/>
            <person name="Ivanova N."/>
            <person name="Pagani I."/>
            <person name="Sieprawska-Lupa M."/>
            <person name="Takai K."/>
            <person name="Miyazaki J."/>
            <person name="Whitman W."/>
            <person name="Woyke T."/>
        </authorList>
    </citation>
    <scope>NUCLEOTIDE SEQUENCE [LARGE SCALE GENOMIC DNA]</scope>
    <source>
        <strain evidence="12">IH1</strain>
    </source>
</reference>
<evidence type="ECO:0000256" key="1">
    <source>
        <dbReference type="ARBA" id="ARBA00000385"/>
    </source>
</evidence>
<evidence type="ECO:0000256" key="8">
    <source>
        <dbReference type="HAMAP-Rule" id="MF_01893"/>
    </source>
</evidence>
<protein>
    <recommendedName>
        <fullName evidence="8">tRNA pseudouridine synthase Pus10</fullName>
        <ecNumber evidence="8">5.4.99.25</ecNumber>
    </recommendedName>
    <alternativeName>
        <fullName evidence="8">tRNA pseudouridine 54/55 synthase</fullName>
        <shortName evidence="8">Psi54/55 synthase</shortName>
    </alternativeName>
</protein>
<evidence type="ECO:0000256" key="2">
    <source>
        <dbReference type="ARBA" id="ARBA00009652"/>
    </source>
</evidence>
<comment type="similarity">
    <text evidence="2 8">Belongs to the pseudouridine synthase Pus10 family.</text>
</comment>
<dbReference type="PANTHER" id="PTHR21568:SF0">
    <property type="entry name" value="TRNA PSEUDOURIDINE SYNTHASE PUS10"/>
    <property type="match status" value="1"/>
</dbReference>
<sequence length="475" mass="55227">MNTTNILKKYPLCHRCFGRLYAKLLHTSNYERGKSLKIAKAIELESKLRILMENYNNKLNNKKEENNEELKELENNGIKGLKSEISEIKEQLKYLYKSGLTEIKLMDILEEEISEEIDEKKEENVEPCPWCKNIFDKENLEIISEKVMSLLNDYEYEKFLVGTMLPKSIKQLEKELETPYMESIRQEFNRIMGKILVEKTGKIVDKISPDIVVMINPYNKKIKLQVNPIFIKGRYKKLERGIPQTHWPCRNCKGKGCEKCNYTGKQYPTSVEEIIAEPFMKVFKGADEAFHGAGREDIDVRMLGNGRPFVLQIKEPKIRKADLEKLKEEVNKSGKVEILDLDYGVRKDVVFFKNEPHKKTYLAVVECEEEISDDEISELVNKLENLTINQRTPIRVSHRRADLVRVRKVYKADAKRIDAKTFELTLYCDGGLYIKELISGDEGRTSPSVSELLNKKCICKMLDVLNVHDIENEEN</sequence>
<keyword evidence="9" id="KW-0175">Coiled coil</keyword>
<dbReference type="InterPro" id="IPR055174">
    <property type="entry name" value="Pus10_THUMP_arc"/>
</dbReference>
<dbReference type="Proteomes" id="UP000009296">
    <property type="component" value="Chromosome"/>
</dbReference>
<evidence type="ECO:0000256" key="5">
    <source>
        <dbReference type="ARBA" id="ARBA00023235"/>
    </source>
</evidence>
<evidence type="ECO:0000256" key="3">
    <source>
        <dbReference type="ARBA" id="ARBA00022694"/>
    </source>
</evidence>
<accession>F8AN25</accession>
<keyword evidence="13" id="KW-1185">Reference proteome</keyword>
<feature type="domain" description="Pus10 THUMP" evidence="11">
    <location>
        <begin position="144"/>
        <end position="216"/>
    </location>
</feature>
<keyword evidence="4 8" id="KW-0694">RNA-binding</keyword>
<comment type="catalytic activity">
    <reaction evidence="1 8">
        <text>uridine(55) in tRNA = pseudouridine(55) in tRNA</text>
        <dbReference type="Rhea" id="RHEA:42532"/>
        <dbReference type="Rhea" id="RHEA-COMP:10101"/>
        <dbReference type="Rhea" id="RHEA-COMP:10102"/>
        <dbReference type="ChEBI" id="CHEBI:65314"/>
        <dbReference type="ChEBI" id="CHEBI:65315"/>
        <dbReference type="EC" id="5.4.99.25"/>
    </reaction>
</comment>
<dbReference type="Gene3D" id="3.30.70.2510">
    <property type="match status" value="1"/>
</dbReference>
<feature type="coiled-coil region" evidence="9">
    <location>
        <begin position="41"/>
        <end position="76"/>
    </location>
</feature>
<evidence type="ECO:0000259" key="10">
    <source>
        <dbReference type="Pfam" id="PF21238"/>
    </source>
</evidence>
<feature type="binding site" evidence="8">
    <location>
        <position position="361"/>
    </location>
    <ligand>
        <name>substrate</name>
    </ligand>
</feature>
<evidence type="ECO:0000256" key="4">
    <source>
        <dbReference type="ARBA" id="ARBA00022884"/>
    </source>
</evidence>
<organism evidence="12 13">
    <name type="scientific">Methanothermococcus okinawensis (strain DSM 14208 / JCM 11175 / IH1)</name>
    <dbReference type="NCBI Taxonomy" id="647113"/>
    <lineage>
        <taxon>Archaea</taxon>
        <taxon>Methanobacteriati</taxon>
        <taxon>Methanobacteriota</taxon>
        <taxon>Methanomada group</taxon>
        <taxon>Methanococci</taxon>
        <taxon>Methanococcales</taxon>
        <taxon>Methanococcaceae</taxon>
        <taxon>Methanothermococcus</taxon>
    </lineage>
</organism>
<feature type="active site" description="Nucleophile" evidence="8">
    <location>
        <position position="297"/>
    </location>
</feature>
<keyword evidence="5 8" id="KW-0413">Isomerase</keyword>
<dbReference type="OrthoDB" id="10348at2157"/>
<dbReference type="InterPro" id="IPR005912">
    <property type="entry name" value="Pus10"/>
</dbReference>
<dbReference type="HAMAP" id="MF_01893">
    <property type="entry name" value="Pus10_arch"/>
    <property type="match status" value="1"/>
</dbReference>
<dbReference type="PANTHER" id="PTHR21568">
    <property type="entry name" value="TRNA PSEUDOURIDINE SYNTHASE PUS10"/>
    <property type="match status" value="1"/>
</dbReference>
<dbReference type="SUPFAM" id="SSF55120">
    <property type="entry name" value="Pseudouridine synthase"/>
    <property type="match status" value="1"/>
</dbReference>
<dbReference type="GO" id="GO:0160148">
    <property type="term" value="F:tRNA pseudouridine(55) synthase activity"/>
    <property type="evidence" value="ECO:0007669"/>
    <property type="project" value="UniProtKB-EC"/>
</dbReference>
<name>F8AN25_METOI</name>